<organism evidence="1 2">
    <name type="scientific">Betafusellovirus yellowstonense</name>
    <dbReference type="NCBI Taxonomy" id="693629"/>
    <lineage>
        <taxon>Viruses</taxon>
        <taxon>Viruses incertae sedis</taxon>
        <taxon>Fuselloviridae</taxon>
        <taxon>Betafusellovirus</taxon>
    </lineage>
</organism>
<dbReference type="EMBL" id="FJ870917">
    <property type="protein sequence ID" value="ACZ35824.1"/>
    <property type="molecule type" value="Genomic_DNA"/>
</dbReference>
<sequence length="176" mass="20599">MPTGSNKYRYRKRLFPVPSTLSEFRIVWIRILMPSGKRNRRSHCILLLTVTFCELRLTLVLSNPVLMISFSISLECQIHLYLFQLRTGQTPYTQIFYFSSSQMAFVFAERKVLQFFRQFLFSLLPKSKILLSCLPLRICVKWQLLSILQHDHVAHPVHGGLLTRRSRVRIPAGPPH</sequence>
<protein>
    <submittedName>
        <fullName evidence="1">Uncharacterized protein</fullName>
    </submittedName>
</protein>
<evidence type="ECO:0000313" key="2">
    <source>
        <dbReference type="Proteomes" id="UP000009161"/>
    </source>
</evidence>
<proteinExistence type="predicted"/>
<dbReference type="GeneID" id="8676773"/>
<dbReference type="RefSeq" id="YP_003331414.1">
    <property type="nucleotide sequence ID" value="NC_013585.1"/>
</dbReference>
<keyword evidence="2" id="KW-1185">Reference proteome</keyword>
<name>D1GF93_9VIRU</name>
<evidence type="ECO:0000313" key="1">
    <source>
        <dbReference type="EMBL" id="ACZ35824.1"/>
    </source>
</evidence>
<accession>D1GF93</accession>
<dbReference type="KEGG" id="vg:8676773"/>
<dbReference type="Proteomes" id="UP000009161">
    <property type="component" value="Segment"/>
</dbReference>
<reference evidence="1" key="1">
    <citation type="journal article" date="2009" name="Environ. Microbiol.">
        <title>Four newly isolated fuselloviruses from extreme geothermal environments reveal unusual morphologies and a possible interviral recombination mechanism.</title>
        <authorList>
            <person name="Redder P."/>
            <person name="Peng X."/>
            <person name="Brugger K."/>
            <person name="Shah S.A."/>
            <person name="Roesch F."/>
            <person name="Greve B."/>
            <person name="She Q."/>
            <person name="Schleper C."/>
            <person name="Forterre P."/>
            <person name="Garrett R.A."/>
            <person name="Prangishvili D."/>
        </authorList>
    </citation>
    <scope>NUCLEOTIDE SEQUENCE [LARGE SCALE GENOMIC DNA]</scope>
</reference>